<dbReference type="Proteomes" id="UP000321574">
    <property type="component" value="Unassembled WGS sequence"/>
</dbReference>
<gene>
    <name evidence="1" type="ORF">FHP05_07760</name>
</gene>
<dbReference type="RefSeq" id="WP_147666785.1">
    <property type="nucleotide sequence ID" value="NZ_VDUW01000004.1"/>
</dbReference>
<evidence type="ECO:0000313" key="2">
    <source>
        <dbReference type="Proteomes" id="UP000321574"/>
    </source>
</evidence>
<dbReference type="EMBL" id="VDUW01000004">
    <property type="protein sequence ID" value="TXL65026.1"/>
    <property type="molecule type" value="Genomic_DNA"/>
</dbReference>
<dbReference type="AlphaFoldDB" id="A0A5C8NV74"/>
<sequence length="144" mass="16774">MRRKIVLTIVVIFILIGTTTIYVFAIESGNHSSQSQVKDTTTIHMIEYDHLMEYWTLLFKDLELEKEQALQTVPEMSLSSIINQAGINVSEHQTMQLEKIEQAKEELLERALFHDTYSEKKKEIITEIDEDIAQFLTELINEEN</sequence>
<organism evidence="1 2">
    <name type="scientific">Cerasibacillus terrae</name>
    <dbReference type="NCBI Taxonomy" id="2498845"/>
    <lineage>
        <taxon>Bacteria</taxon>
        <taxon>Bacillati</taxon>
        <taxon>Bacillota</taxon>
        <taxon>Bacilli</taxon>
        <taxon>Bacillales</taxon>
        <taxon>Bacillaceae</taxon>
        <taxon>Cerasibacillus</taxon>
    </lineage>
</organism>
<proteinExistence type="predicted"/>
<name>A0A5C8NV74_9BACI</name>
<reference evidence="1 2" key="1">
    <citation type="submission" date="2019-06" db="EMBL/GenBank/DDBJ databases">
        <title>Cerasibacillus sp. nov., isolated from maize field.</title>
        <authorList>
            <person name="Lin S.-Y."/>
            <person name="Tsai C.-F."/>
            <person name="Young C.-C."/>
        </authorList>
    </citation>
    <scope>NUCLEOTIDE SEQUENCE [LARGE SCALE GENOMIC DNA]</scope>
    <source>
        <strain evidence="1 2">CC-CFT480</strain>
    </source>
</reference>
<protein>
    <submittedName>
        <fullName evidence="1">Uncharacterized protein</fullName>
    </submittedName>
</protein>
<keyword evidence="2" id="KW-1185">Reference proteome</keyword>
<accession>A0A5C8NV74</accession>
<comment type="caution">
    <text evidence="1">The sequence shown here is derived from an EMBL/GenBank/DDBJ whole genome shotgun (WGS) entry which is preliminary data.</text>
</comment>
<evidence type="ECO:0000313" key="1">
    <source>
        <dbReference type="EMBL" id="TXL65026.1"/>
    </source>
</evidence>